<dbReference type="EMBL" id="JACJHX010000002">
    <property type="protein sequence ID" value="MBA9025438.1"/>
    <property type="molecule type" value="Genomic_DNA"/>
</dbReference>
<comment type="caution">
    <text evidence="3">The sequence shown here is derived from an EMBL/GenBank/DDBJ whole genome shotgun (WGS) entry which is preliminary data.</text>
</comment>
<evidence type="ECO:0000313" key="4">
    <source>
        <dbReference type="Proteomes" id="UP000626697"/>
    </source>
</evidence>
<feature type="transmembrane region" description="Helical" evidence="2">
    <location>
        <begin position="104"/>
        <end position="130"/>
    </location>
</feature>
<name>A0ABR6CLE0_9BACI</name>
<accession>A0ABR6CLE0</accession>
<evidence type="ECO:0000256" key="1">
    <source>
        <dbReference type="SAM" id="MobiDB-lite"/>
    </source>
</evidence>
<evidence type="ECO:0000256" key="2">
    <source>
        <dbReference type="SAM" id="Phobius"/>
    </source>
</evidence>
<feature type="region of interest" description="Disordered" evidence="1">
    <location>
        <begin position="1"/>
        <end position="22"/>
    </location>
</feature>
<keyword evidence="2" id="KW-1133">Transmembrane helix</keyword>
<evidence type="ECO:0000313" key="3">
    <source>
        <dbReference type="EMBL" id="MBA9025438.1"/>
    </source>
</evidence>
<sequence length="164" mass="18165">MEEDRYSSMDDEKRKSKKLETVENHLDTTALDEEDQVVISDINRSYETIPVATETVVPVVTEKKDISSHRYDEETSAEFAEPMGNRAYSVRERDDHDGKTGTGFGAFALIVSILSLFFMPVILGIVGIILGFIARRRGASTLGAWAIGVGVVSIIVGIFIMPFF</sequence>
<dbReference type="PANTHER" id="PTHR40040:SF1">
    <property type="entry name" value="MEMBRANE PROTEIN"/>
    <property type="match status" value="1"/>
</dbReference>
<proteinExistence type="predicted"/>
<protein>
    <recommendedName>
        <fullName evidence="5">DUF4190 domain-containing protein</fullName>
    </recommendedName>
</protein>
<keyword evidence="2" id="KW-0812">Transmembrane</keyword>
<dbReference type="InterPro" id="IPR055338">
    <property type="entry name" value="YqfX-like"/>
</dbReference>
<keyword evidence="2" id="KW-0472">Membrane</keyword>
<feature type="transmembrane region" description="Helical" evidence="2">
    <location>
        <begin position="142"/>
        <end position="163"/>
    </location>
</feature>
<organism evidence="3 4">
    <name type="scientific">Peribacillus huizhouensis</name>
    <dbReference type="NCBI Taxonomy" id="1501239"/>
    <lineage>
        <taxon>Bacteria</taxon>
        <taxon>Bacillati</taxon>
        <taxon>Bacillota</taxon>
        <taxon>Bacilli</taxon>
        <taxon>Bacillales</taxon>
        <taxon>Bacillaceae</taxon>
        <taxon>Peribacillus</taxon>
    </lineage>
</organism>
<dbReference type="Proteomes" id="UP000626697">
    <property type="component" value="Unassembled WGS sequence"/>
</dbReference>
<gene>
    <name evidence="3" type="ORF">HNP81_000721</name>
</gene>
<dbReference type="PANTHER" id="PTHR40040">
    <property type="entry name" value="SMALL HYDROPHOBIC PROTEIN-RELATED"/>
    <property type="match status" value="1"/>
</dbReference>
<reference evidence="3 4" key="1">
    <citation type="submission" date="2020-08" db="EMBL/GenBank/DDBJ databases">
        <title>Genomic Encyclopedia of Type Strains, Phase IV (KMG-IV): sequencing the most valuable type-strain genomes for metagenomic binning, comparative biology and taxonomic classification.</title>
        <authorList>
            <person name="Goeker M."/>
        </authorList>
    </citation>
    <scope>NUCLEOTIDE SEQUENCE [LARGE SCALE GENOMIC DNA]</scope>
    <source>
        <strain evidence="3 4">DSM 105481</strain>
    </source>
</reference>
<evidence type="ECO:0008006" key="5">
    <source>
        <dbReference type="Google" id="ProtNLM"/>
    </source>
</evidence>
<keyword evidence="4" id="KW-1185">Reference proteome</keyword>